<dbReference type="SMART" id="SM00448">
    <property type="entry name" value="REC"/>
    <property type="match status" value="1"/>
</dbReference>
<dbReference type="AlphaFoldDB" id="A0A7K0EJT8"/>
<dbReference type="OrthoDB" id="9789181at2"/>
<dbReference type="GO" id="GO:0000160">
    <property type="term" value="P:phosphorelay signal transduction system"/>
    <property type="evidence" value="ECO:0007669"/>
    <property type="project" value="InterPro"/>
</dbReference>
<dbReference type="RefSeq" id="WP_154175474.1">
    <property type="nucleotide sequence ID" value="NZ_WJXZ01000006.1"/>
</dbReference>
<keyword evidence="1 2" id="KW-0597">Phosphoprotein</keyword>
<keyword evidence="5" id="KW-1185">Reference proteome</keyword>
<name>A0A7K0EJT8_9BACT</name>
<dbReference type="PANTHER" id="PTHR44591:SF3">
    <property type="entry name" value="RESPONSE REGULATORY DOMAIN-CONTAINING PROTEIN"/>
    <property type="match status" value="1"/>
</dbReference>
<dbReference type="InterPro" id="IPR011006">
    <property type="entry name" value="CheY-like_superfamily"/>
</dbReference>
<proteinExistence type="predicted"/>
<sequence>MKKKQRILVVDDEATSRMLLTIQLTRAGYQVIVAGDGLEALKWINTPGHTVDLILLDLMMPRLSGLDVLHFLHSRLGRPPVILMSAAERTIVRQGIVDASPDAFLQKPFSNQRLLDQLQELLPVSNPEMTAQLFQVAQ</sequence>
<dbReference type="CDD" id="cd00156">
    <property type="entry name" value="REC"/>
    <property type="match status" value="1"/>
</dbReference>
<dbReference type="EMBL" id="WJXZ01000006">
    <property type="protein sequence ID" value="MRS62099.1"/>
    <property type="molecule type" value="Genomic_DNA"/>
</dbReference>
<dbReference type="Pfam" id="PF00072">
    <property type="entry name" value="Response_reg"/>
    <property type="match status" value="1"/>
</dbReference>
<dbReference type="InterPro" id="IPR001789">
    <property type="entry name" value="Sig_transdc_resp-reg_receiver"/>
</dbReference>
<evidence type="ECO:0000256" key="2">
    <source>
        <dbReference type="PROSITE-ProRule" id="PRU00169"/>
    </source>
</evidence>
<feature type="modified residue" description="4-aspartylphosphate" evidence="2">
    <location>
        <position position="57"/>
    </location>
</feature>
<dbReference type="Proteomes" id="UP000441754">
    <property type="component" value="Unassembled WGS sequence"/>
</dbReference>
<organism evidence="4 5">
    <name type="scientific">Larkinella terrae</name>
    <dbReference type="NCBI Taxonomy" id="2025311"/>
    <lineage>
        <taxon>Bacteria</taxon>
        <taxon>Pseudomonadati</taxon>
        <taxon>Bacteroidota</taxon>
        <taxon>Cytophagia</taxon>
        <taxon>Cytophagales</taxon>
        <taxon>Spirosomataceae</taxon>
        <taxon>Larkinella</taxon>
    </lineage>
</organism>
<evidence type="ECO:0000313" key="4">
    <source>
        <dbReference type="EMBL" id="MRS62099.1"/>
    </source>
</evidence>
<accession>A0A7K0EJT8</accession>
<dbReference type="PROSITE" id="PS50110">
    <property type="entry name" value="RESPONSE_REGULATORY"/>
    <property type="match status" value="1"/>
</dbReference>
<protein>
    <submittedName>
        <fullName evidence="4">Response regulator</fullName>
    </submittedName>
</protein>
<reference evidence="4 5" key="1">
    <citation type="journal article" date="2018" name="Antonie Van Leeuwenhoek">
        <title>Larkinella terrae sp. nov., isolated from soil on Jeju Island, South Korea.</title>
        <authorList>
            <person name="Ten L.N."/>
            <person name="Jeon J."/>
            <person name="Park S.J."/>
            <person name="Park S."/>
            <person name="Lee S.Y."/>
            <person name="Kim M.K."/>
            <person name="Jung H.Y."/>
        </authorList>
    </citation>
    <scope>NUCLEOTIDE SEQUENCE [LARGE SCALE GENOMIC DNA]</scope>
    <source>
        <strain evidence="4 5">KCTC 52001</strain>
    </source>
</reference>
<evidence type="ECO:0000259" key="3">
    <source>
        <dbReference type="PROSITE" id="PS50110"/>
    </source>
</evidence>
<dbReference type="Gene3D" id="3.40.50.2300">
    <property type="match status" value="1"/>
</dbReference>
<evidence type="ECO:0000313" key="5">
    <source>
        <dbReference type="Proteomes" id="UP000441754"/>
    </source>
</evidence>
<feature type="domain" description="Response regulatory" evidence="3">
    <location>
        <begin position="6"/>
        <end position="122"/>
    </location>
</feature>
<gene>
    <name evidence="4" type="ORF">GJJ30_12430</name>
</gene>
<comment type="caution">
    <text evidence="4">The sequence shown here is derived from an EMBL/GenBank/DDBJ whole genome shotgun (WGS) entry which is preliminary data.</text>
</comment>
<dbReference type="SUPFAM" id="SSF52172">
    <property type="entry name" value="CheY-like"/>
    <property type="match status" value="1"/>
</dbReference>
<evidence type="ECO:0000256" key="1">
    <source>
        <dbReference type="ARBA" id="ARBA00022553"/>
    </source>
</evidence>
<dbReference type="PANTHER" id="PTHR44591">
    <property type="entry name" value="STRESS RESPONSE REGULATOR PROTEIN 1"/>
    <property type="match status" value="1"/>
</dbReference>
<dbReference type="InterPro" id="IPR050595">
    <property type="entry name" value="Bact_response_regulator"/>
</dbReference>